<dbReference type="Pfam" id="PF00578">
    <property type="entry name" value="AhpC-TSA"/>
    <property type="match status" value="1"/>
</dbReference>
<proteinExistence type="predicted"/>
<feature type="signal peptide" evidence="1">
    <location>
        <begin position="1"/>
        <end position="19"/>
    </location>
</feature>
<dbReference type="SUPFAM" id="SSF52833">
    <property type="entry name" value="Thioredoxin-like"/>
    <property type="match status" value="1"/>
</dbReference>
<evidence type="ECO:0000313" key="4">
    <source>
        <dbReference type="Proteomes" id="UP000178485"/>
    </source>
</evidence>
<dbReference type="STRING" id="1642646.ING2E5A_1370"/>
<gene>
    <name evidence="3" type="ORF">ING2E5A_1370</name>
</gene>
<keyword evidence="4" id="KW-1185">Reference proteome</keyword>
<dbReference type="Proteomes" id="UP000178485">
    <property type="component" value="Chromosome i"/>
</dbReference>
<dbReference type="PANTHER" id="PTHR43640">
    <property type="entry name" value="OS07G0260300 PROTEIN"/>
    <property type="match status" value="1"/>
</dbReference>
<dbReference type="InterPro" id="IPR047262">
    <property type="entry name" value="PRX-like1"/>
</dbReference>
<evidence type="ECO:0000313" key="3">
    <source>
        <dbReference type="EMBL" id="SCM57507.1"/>
    </source>
</evidence>
<evidence type="ECO:0000259" key="2">
    <source>
        <dbReference type="PROSITE" id="PS51352"/>
    </source>
</evidence>
<dbReference type="PROSITE" id="PS51352">
    <property type="entry name" value="THIOREDOXIN_2"/>
    <property type="match status" value="1"/>
</dbReference>
<keyword evidence="1" id="KW-0732">Signal</keyword>
<dbReference type="RefSeq" id="WP_071136731.1">
    <property type="nucleotide sequence ID" value="NZ_DUQN01000104.1"/>
</dbReference>
<dbReference type="InterPro" id="IPR013766">
    <property type="entry name" value="Thioredoxin_domain"/>
</dbReference>
<dbReference type="AlphaFoldDB" id="A0A1G4G6Q9"/>
<dbReference type="InterPro" id="IPR000866">
    <property type="entry name" value="AhpC/TSA"/>
</dbReference>
<organism evidence="3 4">
    <name type="scientific">Petrimonas mucosa</name>
    <dbReference type="NCBI Taxonomy" id="1642646"/>
    <lineage>
        <taxon>Bacteria</taxon>
        <taxon>Pseudomonadati</taxon>
        <taxon>Bacteroidota</taxon>
        <taxon>Bacteroidia</taxon>
        <taxon>Bacteroidales</taxon>
        <taxon>Dysgonomonadaceae</taxon>
        <taxon>Petrimonas</taxon>
    </lineage>
</organism>
<dbReference type="GO" id="GO:0016209">
    <property type="term" value="F:antioxidant activity"/>
    <property type="evidence" value="ECO:0007669"/>
    <property type="project" value="InterPro"/>
</dbReference>
<name>A0A1G4G6Q9_9BACT</name>
<feature type="chain" id="PRO_5009603876" evidence="1">
    <location>
        <begin position="20"/>
        <end position="199"/>
    </location>
</feature>
<protein>
    <submittedName>
        <fullName evidence="3">Alkyl hydroperoxide reductase</fullName>
    </submittedName>
</protein>
<dbReference type="InterPro" id="IPR036249">
    <property type="entry name" value="Thioredoxin-like_sf"/>
</dbReference>
<evidence type="ECO:0000256" key="1">
    <source>
        <dbReference type="SAM" id="SignalP"/>
    </source>
</evidence>
<dbReference type="GO" id="GO:0016491">
    <property type="term" value="F:oxidoreductase activity"/>
    <property type="evidence" value="ECO:0007669"/>
    <property type="project" value="InterPro"/>
</dbReference>
<dbReference type="KEGG" id="pmuc:ING2E5A_1370"/>
<dbReference type="Gene3D" id="3.40.30.10">
    <property type="entry name" value="Glutaredoxin"/>
    <property type="match status" value="1"/>
</dbReference>
<dbReference type="EMBL" id="LT608328">
    <property type="protein sequence ID" value="SCM57507.1"/>
    <property type="molecule type" value="Genomic_DNA"/>
</dbReference>
<dbReference type="PANTHER" id="PTHR43640:SF1">
    <property type="entry name" value="THIOREDOXIN-DEPENDENT PEROXIREDOXIN"/>
    <property type="match status" value="1"/>
</dbReference>
<reference evidence="3 4" key="1">
    <citation type="submission" date="2016-08" db="EMBL/GenBank/DDBJ databases">
        <authorList>
            <person name="Seilhamer J.J."/>
        </authorList>
    </citation>
    <scope>NUCLEOTIDE SEQUENCE [LARGE SCALE GENOMIC DNA]</scope>
    <source>
        <strain evidence="3">ING2-E5A</strain>
    </source>
</reference>
<accession>A0A1G4G6Q9</accession>
<dbReference type="CDD" id="cd02969">
    <property type="entry name" value="PRX_like1"/>
    <property type="match status" value="1"/>
</dbReference>
<feature type="domain" description="Thioredoxin" evidence="2">
    <location>
        <begin position="23"/>
        <end position="180"/>
    </location>
</feature>
<sequence>MKRVFFIWTMAMVALTLSAAQPLKIGESAPAFSLKGVDGKTVSLKDYNNEKGVILIFTCNTCPYAVAYQDRIIALHNQFAPKGYPVVAINPNDPGKSEGDSFEAMKVRAKEKSFPFPYLFDEQQTVSPAYGASRTPEVFVLKRSDSGFVVAYTGTIDDNSGDAGAVKESYVANAVNALLADKSPEPATTRAVGCGIKLR</sequence>